<comment type="subcellular location">
    <subcellularLocation>
        <location evidence="1">Cell outer membrane</location>
    </subcellularLocation>
</comment>
<evidence type="ECO:0000313" key="6">
    <source>
        <dbReference type="EMBL" id="MFD0795214.1"/>
    </source>
</evidence>
<evidence type="ECO:0000313" key="7">
    <source>
        <dbReference type="Proteomes" id="UP001597010"/>
    </source>
</evidence>
<sequence>MKLHLTKILFLIMLALAVNAGAQPTHPANATVTGILLNEQSKPMDYVTVTLLRAADSSVVNGTLTNDAGKYVFDKIAAGNYIIKGTNLGYQPAISQVFNVAAGQVNVVAPTLRMQPGNRSLQGVTVVSTKPLIERKLDRTVMNVENSVLAAGNSALEILERAPGVTVDKDDNISLKGKQGVTVMINDKLTYMSAAQLATFLRSTDGSTIQSIEVITNPSAKYDASGNSGIINIKLKKNRQSGTNGSLTANAAYGKNFRDNTSLTLNHKSGNLNVFGTLTRGDINRENNINIDRNIKSGDTTTYFRQHTTMLNHIHYNNYRFGADYSTSNKNTLGFVVNGDYTNEYNDNKNTTYLGLTPAANESYQNTLSNIKQTYRSFSANINDKLLIDTAGQELSIDLDYSRYHNNSDAKYDTYFFNPDGSSMSTPLFLKNQTPSFITIWTQKADYTKQLTKTLKFEAGVKFSSVKTDNDLQAQINTDGTFVNDTSRTNRFVYDEKIAAGYINLGKTFSKTTVQAGLRAERTSSQGDLITGNQTVKRHYLNFFPSVFINHTLSDKHEIGVSYSRRIDRPNYDNLNPFRYYLDQYTYEQGNPFLRPQYTNAFELNYTYNKTINVTLGYSRTTDVITETLIADTIAKTTYQTNMNLQTQDSYNININSPFTITKWWTGNINATGFYQKFKSDSLSGGQLNAGKAAFQARLTQNFLFSGFKAELSGNYQSALRYGIFDIKPQYSVDAGVSRSFAGKKLNVKLSVTDIFNTRRNRVSSQFEAIDLNINQKNETRLARLTLTYNFGNTKIRMRQHQSGADDEKGRVKSGN</sequence>
<keyword evidence="2" id="KW-0472">Membrane</keyword>
<feature type="domain" description="Outer membrane protein beta-barrel" evidence="5">
    <location>
        <begin position="388"/>
        <end position="789"/>
    </location>
</feature>
<feature type="signal peptide" evidence="4">
    <location>
        <begin position="1"/>
        <end position="22"/>
    </location>
</feature>
<dbReference type="EMBL" id="JBHTHZ010000014">
    <property type="protein sequence ID" value="MFD0795214.1"/>
    <property type="molecule type" value="Genomic_DNA"/>
</dbReference>
<gene>
    <name evidence="6" type="ORF">ACFQZX_16445</name>
</gene>
<evidence type="ECO:0000256" key="4">
    <source>
        <dbReference type="SAM" id="SignalP"/>
    </source>
</evidence>
<evidence type="ECO:0000256" key="3">
    <source>
        <dbReference type="ARBA" id="ARBA00023237"/>
    </source>
</evidence>
<dbReference type="Gene3D" id="2.60.40.10">
    <property type="entry name" value="Immunoglobulins"/>
    <property type="match status" value="1"/>
</dbReference>
<dbReference type="Proteomes" id="UP001597010">
    <property type="component" value="Unassembled WGS sequence"/>
</dbReference>
<feature type="chain" id="PRO_5046086544" evidence="4">
    <location>
        <begin position="23"/>
        <end position="816"/>
    </location>
</feature>
<dbReference type="Gene3D" id="2.170.130.10">
    <property type="entry name" value="TonB-dependent receptor, plug domain"/>
    <property type="match status" value="1"/>
</dbReference>
<protein>
    <submittedName>
        <fullName evidence="6">TonB-dependent receptor domain-containing protein</fullName>
    </submittedName>
</protein>
<dbReference type="RefSeq" id="WP_377117396.1">
    <property type="nucleotide sequence ID" value="NZ_JBHTHZ010000014.1"/>
</dbReference>
<evidence type="ECO:0000259" key="5">
    <source>
        <dbReference type="Pfam" id="PF14905"/>
    </source>
</evidence>
<evidence type="ECO:0000256" key="2">
    <source>
        <dbReference type="ARBA" id="ARBA00023136"/>
    </source>
</evidence>
<dbReference type="InterPro" id="IPR041700">
    <property type="entry name" value="OMP_b-brl_3"/>
</dbReference>
<comment type="caution">
    <text evidence="6">The sequence shown here is derived from an EMBL/GenBank/DDBJ whole genome shotgun (WGS) entry which is preliminary data.</text>
</comment>
<dbReference type="Pfam" id="PF13620">
    <property type="entry name" value="CarboxypepD_reg"/>
    <property type="match status" value="1"/>
</dbReference>
<dbReference type="SUPFAM" id="SSF49464">
    <property type="entry name" value="Carboxypeptidase regulatory domain-like"/>
    <property type="match status" value="1"/>
</dbReference>
<organism evidence="6 7">
    <name type="scientific">Mucilaginibacter litoreus</name>
    <dbReference type="NCBI Taxonomy" id="1048221"/>
    <lineage>
        <taxon>Bacteria</taxon>
        <taxon>Pseudomonadati</taxon>
        <taxon>Bacteroidota</taxon>
        <taxon>Sphingobacteriia</taxon>
        <taxon>Sphingobacteriales</taxon>
        <taxon>Sphingobacteriaceae</taxon>
        <taxon>Mucilaginibacter</taxon>
    </lineage>
</organism>
<keyword evidence="4" id="KW-0732">Signal</keyword>
<dbReference type="Gene3D" id="2.40.170.20">
    <property type="entry name" value="TonB-dependent receptor, beta-barrel domain"/>
    <property type="match status" value="1"/>
</dbReference>
<keyword evidence="3" id="KW-0998">Cell outer membrane</keyword>
<evidence type="ECO:0000256" key="1">
    <source>
        <dbReference type="ARBA" id="ARBA00004442"/>
    </source>
</evidence>
<dbReference type="PANTHER" id="PTHR40980">
    <property type="entry name" value="PLUG DOMAIN-CONTAINING PROTEIN"/>
    <property type="match status" value="1"/>
</dbReference>
<dbReference type="Pfam" id="PF14905">
    <property type="entry name" value="OMP_b-brl_3"/>
    <property type="match status" value="1"/>
</dbReference>
<dbReference type="InterPro" id="IPR037066">
    <property type="entry name" value="Plug_dom_sf"/>
</dbReference>
<dbReference type="SUPFAM" id="SSF56935">
    <property type="entry name" value="Porins"/>
    <property type="match status" value="1"/>
</dbReference>
<keyword evidence="7" id="KW-1185">Reference proteome</keyword>
<reference evidence="7" key="1">
    <citation type="journal article" date="2019" name="Int. J. Syst. Evol. Microbiol.">
        <title>The Global Catalogue of Microorganisms (GCM) 10K type strain sequencing project: providing services to taxonomists for standard genome sequencing and annotation.</title>
        <authorList>
            <consortium name="The Broad Institute Genomics Platform"/>
            <consortium name="The Broad Institute Genome Sequencing Center for Infectious Disease"/>
            <person name="Wu L."/>
            <person name="Ma J."/>
        </authorList>
    </citation>
    <scope>NUCLEOTIDE SEQUENCE [LARGE SCALE GENOMIC DNA]</scope>
    <source>
        <strain evidence="7">CCUG 61484</strain>
    </source>
</reference>
<keyword evidence="6" id="KW-0675">Receptor</keyword>
<dbReference type="InterPro" id="IPR008969">
    <property type="entry name" value="CarboxyPept-like_regulatory"/>
</dbReference>
<dbReference type="PANTHER" id="PTHR40980:SF4">
    <property type="entry name" value="TONB-DEPENDENT RECEPTOR-LIKE BETA-BARREL DOMAIN-CONTAINING PROTEIN"/>
    <property type="match status" value="1"/>
</dbReference>
<proteinExistence type="predicted"/>
<dbReference type="InterPro" id="IPR036942">
    <property type="entry name" value="Beta-barrel_TonB_sf"/>
</dbReference>
<name>A0ABW3AY06_9SPHI</name>
<dbReference type="InterPro" id="IPR013783">
    <property type="entry name" value="Ig-like_fold"/>
</dbReference>
<accession>A0ABW3AY06</accession>